<dbReference type="SUPFAM" id="SSF48334">
    <property type="entry name" value="DNA repair protein MutS, domain III"/>
    <property type="match status" value="1"/>
</dbReference>
<sequence>MEYIIFAAAMAGLIVLFMLKGLYDYKKSEKKFIKDLYENYGTLPQREYKPEQFENISHYFLKHADGFVIDDITWNDLNMDEIFKKLNYTYSAAGEEYLYYILRKPCMDEAEFAHREEIIEFFRAHPDERVAYQFIFSKLGRTGKFSIYDYLDYLDELGQRSNLPDYFSICLLLAAVGFMFVNMPLGLVAFVCVLVSNNVSYFKVKEEIDPYITSFTYVFRILETVKRMQAKKNHFQKADFAKAKPAQMNAQKIDSQEKDVLAREFEIMKKCCGTMGSFKRGSFLVMSGGRMSGSSNPLEMILDFIRMGFHVDLIKFNQMLAQVRKNLPQIDAMITVLGQIEAMIAIGAYRQSLADYCVPVFTSKAEIKAEDLYHPLIENPVKNDIKTHKSVLITGSNASGKSTFLKTVAINGIFAQTIHTCLAKSYRSSLFYTISSMSLKDDIQSGESYYMVEIKALKRILDLRGSVGAPVLCFVDEVLRGTNTIERIAASAQILKSLSQGNCLCFAATHDIELTHLLEDIYSNYHFSEEIEEDDIFFCYKIMEGRASTRNAIKLLSIMGYEPLIIHEAEHMAEDFLESGVWHRLDCGMPQ</sequence>
<protein>
    <recommendedName>
        <fullName evidence="5">DNA mismatch repair proteins mutS family domain-containing protein</fullName>
    </recommendedName>
</protein>
<comment type="caution">
    <text evidence="6">The sequence shown here is derived from an EMBL/GenBank/DDBJ whole genome shotgun (WGS) entry which is preliminary data.</text>
</comment>
<dbReference type="PIRSF" id="PIRSF037677">
    <property type="entry name" value="DNA_mis_repair_Msh6"/>
    <property type="match status" value="1"/>
</dbReference>
<dbReference type="InterPro" id="IPR036187">
    <property type="entry name" value="DNA_mismatch_repair_MutS_sf"/>
</dbReference>
<keyword evidence="7" id="KW-1185">Reference proteome</keyword>
<proteinExistence type="predicted"/>
<dbReference type="SUPFAM" id="SSF52540">
    <property type="entry name" value="P-loop containing nucleoside triphosphate hydrolases"/>
    <property type="match status" value="1"/>
</dbReference>
<feature type="transmembrane region" description="Helical" evidence="4">
    <location>
        <begin position="169"/>
        <end position="196"/>
    </location>
</feature>
<evidence type="ECO:0000313" key="6">
    <source>
        <dbReference type="EMBL" id="NBJ94287.1"/>
    </source>
</evidence>
<dbReference type="AlphaFoldDB" id="A0A9X5GUN9"/>
<feature type="transmembrane region" description="Helical" evidence="4">
    <location>
        <begin position="6"/>
        <end position="23"/>
    </location>
</feature>
<dbReference type="PANTHER" id="PTHR11361">
    <property type="entry name" value="DNA MISMATCH REPAIR PROTEIN MUTS FAMILY MEMBER"/>
    <property type="match status" value="1"/>
</dbReference>
<accession>A0A9X5GUN9</accession>
<keyword evidence="4" id="KW-1133">Transmembrane helix</keyword>
<dbReference type="Gene3D" id="3.40.50.300">
    <property type="entry name" value="P-loop containing nucleotide triphosphate hydrolases"/>
    <property type="match status" value="1"/>
</dbReference>
<feature type="domain" description="DNA mismatch repair proteins mutS family" evidence="5">
    <location>
        <begin position="388"/>
        <end position="574"/>
    </location>
</feature>
<name>A0A9X5GUN9_9FIRM</name>
<dbReference type="EMBL" id="QZDT01000034">
    <property type="protein sequence ID" value="NBJ94287.1"/>
    <property type="molecule type" value="Genomic_DNA"/>
</dbReference>
<evidence type="ECO:0000256" key="1">
    <source>
        <dbReference type="ARBA" id="ARBA00022741"/>
    </source>
</evidence>
<dbReference type="InterPro" id="IPR000432">
    <property type="entry name" value="DNA_mismatch_repair_MutS_C"/>
</dbReference>
<dbReference type="InterPro" id="IPR027417">
    <property type="entry name" value="P-loop_NTPase"/>
</dbReference>
<keyword evidence="3" id="KW-0238">DNA-binding</keyword>
<keyword evidence="1" id="KW-0547">Nucleotide-binding</keyword>
<keyword evidence="4" id="KW-0472">Membrane</keyword>
<dbReference type="GO" id="GO:0140664">
    <property type="term" value="F:ATP-dependent DNA damage sensor activity"/>
    <property type="evidence" value="ECO:0007669"/>
    <property type="project" value="InterPro"/>
</dbReference>
<evidence type="ECO:0000256" key="4">
    <source>
        <dbReference type="SAM" id="Phobius"/>
    </source>
</evidence>
<keyword evidence="2" id="KW-0067">ATP-binding</keyword>
<dbReference type="Pfam" id="PF00488">
    <property type="entry name" value="MutS_V"/>
    <property type="match status" value="1"/>
</dbReference>
<dbReference type="GO" id="GO:0005829">
    <property type="term" value="C:cytosol"/>
    <property type="evidence" value="ECO:0007669"/>
    <property type="project" value="TreeGrafter"/>
</dbReference>
<dbReference type="InterPro" id="IPR017261">
    <property type="entry name" value="DNA_mismatch_repair_MutS/MSH"/>
</dbReference>
<dbReference type="SMART" id="SM00534">
    <property type="entry name" value="MUTSac"/>
    <property type="match status" value="1"/>
</dbReference>
<dbReference type="GO" id="GO:0030983">
    <property type="term" value="F:mismatched DNA binding"/>
    <property type="evidence" value="ECO:0007669"/>
    <property type="project" value="InterPro"/>
</dbReference>
<dbReference type="RefSeq" id="WP_160561326.1">
    <property type="nucleotide sequence ID" value="NZ_QZDT01000034.1"/>
</dbReference>
<evidence type="ECO:0000256" key="2">
    <source>
        <dbReference type="ARBA" id="ARBA00022840"/>
    </source>
</evidence>
<dbReference type="Proteomes" id="UP001154420">
    <property type="component" value="Unassembled WGS sequence"/>
</dbReference>
<dbReference type="PANTHER" id="PTHR11361:SF152">
    <property type="entry name" value="DNA MISMATCH REPAIR PROTEIN"/>
    <property type="match status" value="1"/>
</dbReference>
<evidence type="ECO:0000256" key="3">
    <source>
        <dbReference type="ARBA" id="ARBA00023125"/>
    </source>
</evidence>
<evidence type="ECO:0000259" key="5">
    <source>
        <dbReference type="SMART" id="SM00534"/>
    </source>
</evidence>
<keyword evidence="4" id="KW-0812">Transmembrane</keyword>
<evidence type="ECO:0000313" key="7">
    <source>
        <dbReference type="Proteomes" id="UP001154420"/>
    </source>
</evidence>
<reference evidence="6" key="1">
    <citation type="submission" date="2018-09" db="EMBL/GenBank/DDBJ databases">
        <title>Murine metabolic-syndrome-specific gut microbial biobank.</title>
        <authorList>
            <person name="Liu C."/>
        </authorList>
    </citation>
    <scope>NUCLEOTIDE SEQUENCE</scope>
    <source>
        <strain evidence="6">D42-62</strain>
    </source>
</reference>
<dbReference type="GO" id="GO:0005524">
    <property type="term" value="F:ATP binding"/>
    <property type="evidence" value="ECO:0007669"/>
    <property type="project" value="UniProtKB-KW"/>
</dbReference>
<gene>
    <name evidence="6" type="ORF">D5281_17260</name>
</gene>
<dbReference type="GO" id="GO:0006298">
    <property type="term" value="P:mismatch repair"/>
    <property type="evidence" value="ECO:0007669"/>
    <property type="project" value="InterPro"/>
</dbReference>
<organism evidence="6 7">
    <name type="scientific">Parablautia muri</name>
    <dbReference type="NCBI Taxonomy" id="2320879"/>
    <lineage>
        <taxon>Bacteria</taxon>
        <taxon>Bacillati</taxon>
        <taxon>Bacillota</taxon>
        <taxon>Clostridia</taxon>
        <taxon>Lachnospirales</taxon>
        <taxon>Lachnospiraceae</taxon>
        <taxon>Parablautia</taxon>
    </lineage>
</organism>
<dbReference type="OrthoDB" id="9802448at2"/>
<dbReference type="InterPro" id="IPR045076">
    <property type="entry name" value="MutS"/>
</dbReference>